<sequence>MPEAPVVAAPAHVPTYDTIVIGAGISGMFMLYRLRELGMTARVFEDGTDVGGTWYWNRYPGSRFDSESWTYGYSFSKELLQEWDWKEHFSPQPDTLEYLNHVADKFDLRRDIEFGHRVTAAYWDDAANHWTVTLDNGQQARAPFLMTAIGILSAYTLPAIPGRDSFAGLAYHTARWPHTPVDFTGKRVGIIGTGASAIQAIPEIAKQAAHLTVFQRRPNWAAPLHNATISQAEMAEIKTRYEEIYARCAQTPGWFIHAPDPRPTMSVPSEEREAFWEKLYAEPGFGIWMGNFRDILTDEQANAAISAFIAKKIRQRVNNPVVAEKLIPKDHGFGSRRVPLESGYFEAYNRDNVTLVDILHDEPITCITPQGVQTCKQAYPCDMLVYATGFDGVTGSYDRIDIRGPQGRRLKEVWEQEGPRTYLGMLVEGFPNLLMVLGPHTARGNITQAIEHSVNWQTGLLRFMREHHYTRIDTRPEQVATWTETVLTAAKPLLSSKVDSWQTGVNRNVEGRLVRRVLGYNGNGAHFRRITSEVAANGYQELQFNAPGEK</sequence>
<evidence type="ECO:0000256" key="1">
    <source>
        <dbReference type="ARBA" id="ARBA00022630"/>
    </source>
</evidence>
<dbReference type="GO" id="GO:0050660">
    <property type="term" value="F:flavin adenine dinucleotide binding"/>
    <property type="evidence" value="ECO:0007669"/>
    <property type="project" value="InterPro"/>
</dbReference>
<keyword evidence="1" id="KW-0285">Flavoprotein</keyword>
<evidence type="ECO:0000313" key="5">
    <source>
        <dbReference type="EMBL" id="MBM3222466.1"/>
    </source>
</evidence>
<comment type="caution">
    <text evidence="5">The sequence shown here is derived from an EMBL/GenBank/DDBJ whole genome shotgun (WGS) entry which is preliminary data.</text>
</comment>
<reference evidence="5" key="1">
    <citation type="submission" date="2019-03" db="EMBL/GenBank/DDBJ databases">
        <title>Lake Tanganyika Metagenome-Assembled Genomes (MAGs).</title>
        <authorList>
            <person name="Tran P."/>
        </authorList>
    </citation>
    <scope>NUCLEOTIDE SEQUENCE</scope>
    <source>
        <strain evidence="5">K_DeepCast_65m_m2_066</strain>
    </source>
</reference>
<dbReference type="InterPro" id="IPR050775">
    <property type="entry name" value="FAD-binding_Monooxygenases"/>
</dbReference>
<name>A0A938B0Y1_UNCTE</name>
<keyword evidence="4" id="KW-0560">Oxidoreductase</keyword>
<dbReference type="AlphaFoldDB" id="A0A938B0Y1"/>
<evidence type="ECO:0000256" key="3">
    <source>
        <dbReference type="ARBA" id="ARBA00022857"/>
    </source>
</evidence>
<keyword evidence="2" id="KW-0274">FAD</keyword>
<protein>
    <submittedName>
        <fullName evidence="5">NAD(P)/FAD-dependent oxidoreductase</fullName>
    </submittedName>
</protein>
<dbReference type="SUPFAM" id="SSF51905">
    <property type="entry name" value="FAD/NAD(P)-binding domain"/>
    <property type="match status" value="1"/>
</dbReference>
<dbReference type="GO" id="GO:0050661">
    <property type="term" value="F:NADP binding"/>
    <property type="evidence" value="ECO:0007669"/>
    <property type="project" value="InterPro"/>
</dbReference>
<dbReference type="InterPro" id="IPR020946">
    <property type="entry name" value="Flavin_mOase-like"/>
</dbReference>
<gene>
    <name evidence="5" type="ORF">FJZ47_01490</name>
</gene>
<organism evidence="5 6">
    <name type="scientific">Tectimicrobiota bacterium</name>
    <dbReference type="NCBI Taxonomy" id="2528274"/>
    <lineage>
        <taxon>Bacteria</taxon>
        <taxon>Pseudomonadati</taxon>
        <taxon>Nitrospinota/Tectimicrobiota group</taxon>
        <taxon>Candidatus Tectimicrobiota</taxon>
    </lineage>
</organism>
<keyword evidence="3" id="KW-0521">NADP</keyword>
<dbReference type="Proteomes" id="UP000712673">
    <property type="component" value="Unassembled WGS sequence"/>
</dbReference>
<proteinExistence type="predicted"/>
<dbReference type="PANTHER" id="PTHR43098">
    <property type="entry name" value="L-ORNITHINE N(5)-MONOOXYGENASE-RELATED"/>
    <property type="match status" value="1"/>
</dbReference>
<dbReference type="PANTHER" id="PTHR43098:SF5">
    <property type="entry name" value="DUAL-FUNCTIONAL MONOOXYGENASE_METHYLTRANSFERASE PSOF"/>
    <property type="match status" value="1"/>
</dbReference>
<dbReference type="EMBL" id="VGLS01000022">
    <property type="protein sequence ID" value="MBM3222466.1"/>
    <property type="molecule type" value="Genomic_DNA"/>
</dbReference>
<dbReference type="GO" id="GO:0004499">
    <property type="term" value="F:N,N-dimethylaniline monooxygenase activity"/>
    <property type="evidence" value="ECO:0007669"/>
    <property type="project" value="InterPro"/>
</dbReference>
<evidence type="ECO:0000313" key="6">
    <source>
        <dbReference type="Proteomes" id="UP000712673"/>
    </source>
</evidence>
<dbReference type="Pfam" id="PF00743">
    <property type="entry name" value="FMO-like"/>
    <property type="match status" value="1"/>
</dbReference>
<accession>A0A938B0Y1</accession>
<dbReference type="Gene3D" id="3.50.50.60">
    <property type="entry name" value="FAD/NAD(P)-binding domain"/>
    <property type="match status" value="3"/>
</dbReference>
<evidence type="ECO:0000256" key="4">
    <source>
        <dbReference type="ARBA" id="ARBA00023002"/>
    </source>
</evidence>
<evidence type="ECO:0000256" key="2">
    <source>
        <dbReference type="ARBA" id="ARBA00022827"/>
    </source>
</evidence>
<dbReference type="InterPro" id="IPR036188">
    <property type="entry name" value="FAD/NAD-bd_sf"/>
</dbReference>